<dbReference type="Proteomes" id="UP000838756">
    <property type="component" value="Unassembled WGS sequence"/>
</dbReference>
<dbReference type="AlphaFoldDB" id="A0A8S4QY10"/>
<comment type="caution">
    <text evidence="1">The sequence shown here is derived from an EMBL/GenBank/DDBJ whole genome shotgun (WGS) entry which is preliminary data.</text>
</comment>
<reference evidence="1" key="1">
    <citation type="submission" date="2022-03" db="EMBL/GenBank/DDBJ databases">
        <authorList>
            <person name="Lindestad O."/>
        </authorList>
    </citation>
    <scope>NUCLEOTIDE SEQUENCE</scope>
</reference>
<organism evidence="1 2">
    <name type="scientific">Pararge aegeria aegeria</name>
    <dbReference type="NCBI Taxonomy" id="348720"/>
    <lineage>
        <taxon>Eukaryota</taxon>
        <taxon>Metazoa</taxon>
        <taxon>Ecdysozoa</taxon>
        <taxon>Arthropoda</taxon>
        <taxon>Hexapoda</taxon>
        <taxon>Insecta</taxon>
        <taxon>Pterygota</taxon>
        <taxon>Neoptera</taxon>
        <taxon>Endopterygota</taxon>
        <taxon>Lepidoptera</taxon>
        <taxon>Glossata</taxon>
        <taxon>Ditrysia</taxon>
        <taxon>Papilionoidea</taxon>
        <taxon>Nymphalidae</taxon>
        <taxon>Satyrinae</taxon>
        <taxon>Satyrini</taxon>
        <taxon>Parargina</taxon>
        <taxon>Pararge</taxon>
    </lineage>
</organism>
<evidence type="ECO:0000313" key="2">
    <source>
        <dbReference type="Proteomes" id="UP000838756"/>
    </source>
</evidence>
<sequence>CELSLWKNIRKNVHRKSTKVEAQAAMQGSVPGIDLTVTVVVVGSNGSRRTFGRENRNTMREKLWEYERRCLRSKQSRH</sequence>
<accession>A0A8S4QY10</accession>
<gene>
    <name evidence="1" type="primary">jg2662</name>
    <name evidence="1" type="ORF">PAEG_LOCUS7482</name>
</gene>
<protein>
    <submittedName>
        <fullName evidence="1">Jg2662 protein</fullName>
    </submittedName>
</protein>
<name>A0A8S4QY10_9NEOP</name>
<keyword evidence="2" id="KW-1185">Reference proteome</keyword>
<evidence type="ECO:0000313" key="1">
    <source>
        <dbReference type="EMBL" id="CAH2226790.1"/>
    </source>
</evidence>
<feature type="non-terminal residue" evidence="1">
    <location>
        <position position="1"/>
    </location>
</feature>
<proteinExistence type="predicted"/>
<dbReference type="EMBL" id="CAKXAJ010022035">
    <property type="protein sequence ID" value="CAH2226790.1"/>
    <property type="molecule type" value="Genomic_DNA"/>
</dbReference>